<dbReference type="Gene3D" id="3.90.1150.10">
    <property type="entry name" value="Aspartate Aminotransferase, domain 1"/>
    <property type="match status" value="1"/>
</dbReference>
<dbReference type="InterPro" id="IPR004839">
    <property type="entry name" value="Aminotransferase_I/II_large"/>
</dbReference>
<reference evidence="5 6" key="1">
    <citation type="submission" date="2023-01" db="EMBL/GenBank/DDBJ databases">
        <title>Psychrosphaera sp. nov., isolated from marine algae.</title>
        <authorList>
            <person name="Bayburt H."/>
            <person name="Choi B.J."/>
            <person name="Kim J.M."/>
            <person name="Choi D.G."/>
            <person name="Jeon C.O."/>
        </authorList>
    </citation>
    <scope>NUCLEOTIDE SEQUENCE [LARGE SCALE GENOMIC DNA]</scope>
    <source>
        <strain evidence="5 6">G1-22</strain>
    </source>
</reference>
<organism evidence="5 6">
    <name type="scientific">Psychrosphaera algicola</name>
    <dbReference type="NCBI Taxonomy" id="3023714"/>
    <lineage>
        <taxon>Bacteria</taxon>
        <taxon>Pseudomonadati</taxon>
        <taxon>Pseudomonadota</taxon>
        <taxon>Gammaproteobacteria</taxon>
        <taxon>Alteromonadales</taxon>
        <taxon>Pseudoalteromonadaceae</taxon>
        <taxon>Psychrosphaera</taxon>
    </lineage>
</organism>
<evidence type="ECO:0000259" key="4">
    <source>
        <dbReference type="Pfam" id="PF00155"/>
    </source>
</evidence>
<evidence type="ECO:0000256" key="2">
    <source>
        <dbReference type="ARBA" id="ARBA00022679"/>
    </source>
</evidence>
<evidence type="ECO:0000313" key="6">
    <source>
        <dbReference type="Proteomes" id="UP001528411"/>
    </source>
</evidence>
<dbReference type="SUPFAM" id="SSF53383">
    <property type="entry name" value="PLP-dependent transferases"/>
    <property type="match status" value="1"/>
</dbReference>
<comment type="caution">
    <text evidence="5">The sequence shown here is derived from an EMBL/GenBank/DDBJ whole genome shotgun (WGS) entry which is preliminary data.</text>
</comment>
<sequence>MFHQYVAEQLAERERSGLLRKTQLVNPKSARLIEVEGSHYLNFATNDYLGLAADSNQILSSANTSLFSGAMASPLVTGYHQIHRDLEQQLLQLVKAPIDFGCLLFSSGFAANMGVIKALFNSLSGNALLIQDKLNHASLLESGSNSQGQGYCKQWRFKHNDNSSLEQLLTAKNAHETRCLTVTEGIFSMDGDAPDLSGLSQVARRAGSLVMVDDAHGIGVLGPHGIGSLAEQNLSFSDIDILVVTFGKGVGAQGLPSLLRNYILIILLTTQKSLFIRRIYRQCKPIWLVRI</sequence>
<dbReference type="InterPro" id="IPR050087">
    <property type="entry name" value="AON_synthase_class-II"/>
</dbReference>
<dbReference type="Pfam" id="PF00155">
    <property type="entry name" value="Aminotran_1_2"/>
    <property type="match status" value="1"/>
</dbReference>
<keyword evidence="6" id="KW-1185">Reference proteome</keyword>
<dbReference type="EMBL" id="JAQOMS010000002">
    <property type="protein sequence ID" value="MDC2887807.1"/>
    <property type="molecule type" value="Genomic_DNA"/>
</dbReference>
<keyword evidence="3" id="KW-0663">Pyridoxal phosphate</keyword>
<dbReference type="Proteomes" id="UP001528411">
    <property type="component" value="Unassembled WGS sequence"/>
</dbReference>
<proteinExistence type="predicted"/>
<name>A0ABT5FA25_9GAMM</name>
<dbReference type="InterPro" id="IPR015422">
    <property type="entry name" value="PyrdxlP-dep_Trfase_small"/>
</dbReference>
<gene>
    <name evidence="5" type="ORF">PN838_01845</name>
</gene>
<feature type="domain" description="Aminotransferase class I/classII large" evidence="4">
    <location>
        <begin position="39"/>
        <end position="254"/>
    </location>
</feature>
<dbReference type="InterPro" id="IPR015421">
    <property type="entry name" value="PyrdxlP-dep_Trfase_major"/>
</dbReference>
<dbReference type="PANTHER" id="PTHR13693:SF100">
    <property type="entry name" value="8-AMINO-7-OXONONANOATE SYNTHASE"/>
    <property type="match status" value="1"/>
</dbReference>
<dbReference type="Gene3D" id="3.40.640.10">
    <property type="entry name" value="Type I PLP-dependent aspartate aminotransferase-like (Major domain)"/>
    <property type="match status" value="1"/>
</dbReference>
<dbReference type="GO" id="GO:0008483">
    <property type="term" value="F:transaminase activity"/>
    <property type="evidence" value="ECO:0007669"/>
    <property type="project" value="UniProtKB-KW"/>
</dbReference>
<comment type="cofactor">
    <cofactor evidence="1">
        <name>pyridoxal 5'-phosphate</name>
        <dbReference type="ChEBI" id="CHEBI:597326"/>
    </cofactor>
</comment>
<dbReference type="PANTHER" id="PTHR13693">
    <property type="entry name" value="CLASS II AMINOTRANSFERASE/8-AMINO-7-OXONONANOATE SYNTHASE"/>
    <property type="match status" value="1"/>
</dbReference>
<dbReference type="InterPro" id="IPR015424">
    <property type="entry name" value="PyrdxlP-dep_Trfase"/>
</dbReference>
<keyword evidence="5" id="KW-0032">Aminotransferase</keyword>
<evidence type="ECO:0000256" key="3">
    <source>
        <dbReference type="ARBA" id="ARBA00022898"/>
    </source>
</evidence>
<protein>
    <submittedName>
        <fullName evidence="5">Aminotransferase class I/II-fold pyridoxal phosphate-dependent enzyme</fullName>
    </submittedName>
</protein>
<accession>A0ABT5FA25</accession>
<dbReference type="RefSeq" id="WP_272179591.1">
    <property type="nucleotide sequence ID" value="NZ_JAQOMS010000002.1"/>
</dbReference>
<evidence type="ECO:0000313" key="5">
    <source>
        <dbReference type="EMBL" id="MDC2887807.1"/>
    </source>
</evidence>
<keyword evidence="2" id="KW-0808">Transferase</keyword>
<evidence type="ECO:0000256" key="1">
    <source>
        <dbReference type="ARBA" id="ARBA00001933"/>
    </source>
</evidence>